<sequence>MQPFIRKEMPNATFGMLSKLIASKWDTLDEKHKKEYRRRSAKAKRDKLRELAMFKVNQLCSTTTTKPLPSYNSFPLQQQQQSSQTFYNNIYQQKKSN</sequence>
<dbReference type="Proteomes" id="UP000887578">
    <property type="component" value="Unplaced"/>
</dbReference>
<dbReference type="SUPFAM" id="SSF47095">
    <property type="entry name" value="HMG-box"/>
    <property type="match status" value="1"/>
</dbReference>
<accession>A0A914QYU6</accession>
<reference evidence="7" key="1">
    <citation type="submission" date="2022-11" db="UniProtKB">
        <authorList>
            <consortium name="WormBaseParasite"/>
        </authorList>
    </citation>
    <scope>IDENTIFICATION</scope>
</reference>
<dbReference type="InterPro" id="IPR051365">
    <property type="entry name" value="TOX_HMG-box_domain"/>
</dbReference>
<dbReference type="PANTHER" id="PTHR45781:SF1">
    <property type="entry name" value="HMG BOX DOMAIN-CONTAINING PROTEIN"/>
    <property type="match status" value="1"/>
</dbReference>
<evidence type="ECO:0000256" key="2">
    <source>
        <dbReference type="ARBA" id="ARBA00023125"/>
    </source>
</evidence>
<evidence type="ECO:0000313" key="7">
    <source>
        <dbReference type="WBParaSite" id="PDA_v2.g721.t1"/>
    </source>
</evidence>
<dbReference type="PROSITE" id="PS50118">
    <property type="entry name" value="HMG_BOX_2"/>
    <property type="match status" value="1"/>
</dbReference>
<dbReference type="WBParaSite" id="PDA_v2.g721.t1">
    <property type="protein sequence ID" value="PDA_v2.g721.t1"/>
    <property type="gene ID" value="PDA_v2.g721"/>
</dbReference>
<feature type="DNA-binding region" description="HMG box" evidence="4">
    <location>
        <begin position="1"/>
        <end position="55"/>
    </location>
</feature>
<dbReference type="InterPro" id="IPR009071">
    <property type="entry name" value="HMG_box_dom"/>
</dbReference>
<dbReference type="InterPro" id="IPR036910">
    <property type="entry name" value="HMG_box_dom_sf"/>
</dbReference>
<evidence type="ECO:0000256" key="4">
    <source>
        <dbReference type="PROSITE-ProRule" id="PRU00267"/>
    </source>
</evidence>
<organism evidence="6 7">
    <name type="scientific">Panagrolaimus davidi</name>
    <dbReference type="NCBI Taxonomy" id="227884"/>
    <lineage>
        <taxon>Eukaryota</taxon>
        <taxon>Metazoa</taxon>
        <taxon>Ecdysozoa</taxon>
        <taxon>Nematoda</taxon>
        <taxon>Chromadorea</taxon>
        <taxon>Rhabditida</taxon>
        <taxon>Tylenchina</taxon>
        <taxon>Panagrolaimomorpha</taxon>
        <taxon>Panagrolaimoidea</taxon>
        <taxon>Panagrolaimidae</taxon>
        <taxon>Panagrolaimus</taxon>
    </lineage>
</organism>
<evidence type="ECO:0000313" key="6">
    <source>
        <dbReference type="Proteomes" id="UP000887578"/>
    </source>
</evidence>
<evidence type="ECO:0000256" key="1">
    <source>
        <dbReference type="ARBA" id="ARBA00004123"/>
    </source>
</evidence>
<protein>
    <submittedName>
        <fullName evidence="7">HMG box domain-containing protein</fullName>
    </submittedName>
</protein>
<dbReference type="PANTHER" id="PTHR45781">
    <property type="entry name" value="AGAP000281-PA"/>
    <property type="match status" value="1"/>
</dbReference>
<keyword evidence="2 4" id="KW-0238">DNA-binding</keyword>
<name>A0A914QYU6_9BILA</name>
<proteinExistence type="predicted"/>
<dbReference type="GO" id="GO:0006357">
    <property type="term" value="P:regulation of transcription by RNA polymerase II"/>
    <property type="evidence" value="ECO:0007669"/>
    <property type="project" value="TreeGrafter"/>
</dbReference>
<keyword evidence="3 4" id="KW-0539">Nucleus</keyword>
<dbReference type="Pfam" id="PF00505">
    <property type="entry name" value="HMG_box"/>
    <property type="match status" value="1"/>
</dbReference>
<dbReference type="AlphaFoldDB" id="A0A914QYU6"/>
<comment type="subcellular location">
    <subcellularLocation>
        <location evidence="1">Nucleus</location>
    </subcellularLocation>
</comment>
<dbReference type="GO" id="GO:0005634">
    <property type="term" value="C:nucleus"/>
    <property type="evidence" value="ECO:0007669"/>
    <property type="project" value="UniProtKB-SubCell"/>
</dbReference>
<feature type="domain" description="HMG box" evidence="5">
    <location>
        <begin position="1"/>
        <end position="55"/>
    </location>
</feature>
<keyword evidence="6" id="KW-1185">Reference proteome</keyword>
<evidence type="ECO:0000259" key="5">
    <source>
        <dbReference type="PROSITE" id="PS50118"/>
    </source>
</evidence>
<evidence type="ECO:0000256" key="3">
    <source>
        <dbReference type="ARBA" id="ARBA00023242"/>
    </source>
</evidence>
<dbReference type="Gene3D" id="1.10.30.10">
    <property type="entry name" value="High mobility group box domain"/>
    <property type="match status" value="1"/>
</dbReference>
<dbReference type="GO" id="GO:0031490">
    <property type="term" value="F:chromatin DNA binding"/>
    <property type="evidence" value="ECO:0007669"/>
    <property type="project" value="TreeGrafter"/>
</dbReference>